<dbReference type="AlphaFoldDB" id="A0A090D810"/>
<organism evidence="3 4">
    <name type="scientific">Podospora anserina (strain S / ATCC MYA-4624 / DSM 980 / FGSC 10383)</name>
    <name type="common">Pleurage anserina</name>
    <dbReference type="NCBI Taxonomy" id="515849"/>
    <lineage>
        <taxon>Eukaryota</taxon>
        <taxon>Fungi</taxon>
        <taxon>Dikarya</taxon>
        <taxon>Ascomycota</taxon>
        <taxon>Pezizomycotina</taxon>
        <taxon>Sordariomycetes</taxon>
        <taxon>Sordariomycetidae</taxon>
        <taxon>Sordariales</taxon>
        <taxon>Podosporaceae</taxon>
        <taxon>Podospora</taxon>
        <taxon>Podospora anserina</taxon>
    </lineage>
</organism>
<name>A0A090D810_PODAN</name>
<feature type="compositionally biased region" description="Polar residues" evidence="1">
    <location>
        <begin position="230"/>
        <end position="243"/>
    </location>
</feature>
<keyword evidence="2" id="KW-1133">Transmembrane helix</keyword>
<sequence>MDDMPPSIDEWFMNLTGNRSTSIVIVAAIIWAVISFLLASAMVCSCAWADDEPKCIRVCRQEGCLFPCYFMLYFLFVFALPALLVVGLGGFLVVMTSGSLSVLPYAVVQKIGIKTCCGVECPCLNLPEFEKENKKAKNKSKTDVDLEVGGESETDRAPSAIRGEGAAPGTGLVNSAPQPQVPMVAAPERARTAVPKPSRHTAAEQPRPNTYTQRRSRSRGRGSTSQQSRINTSAAQKGSLQSRTLTAENLSILHHRMADVESSQAHAGASVTATQSGNETPPPRYEESDTQNRTQ</sequence>
<keyword evidence="2" id="KW-0472">Membrane</keyword>
<keyword evidence="2" id="KW-0812">Transmembrane</keyword>
<proteinExistence type="predicted"/>
<dbReference type="InParanoid" id="A0A090D810"/>
<keyword evidence="4" id="KW-1185">Reference proteome</keyword>
<protein>
    <recommendedName>
        <fullName evidence="5">Transmembrane protein</fullName>
    </recommendedName>
</protein>
<evidence type="ECO:0008006" key="5">
    <source>
        <dbReference type="Google" id="ProtNLM"/>
    </source>
</evidence>
<reference evidence="4" key="2">
    <citation type="journal article" date="2014" name="Genetics">
        <title>Maintaining two mating types: Structure of the mating type locus and its role in heterokaryosis in Podospora anserina.</title>
        <authorList>
            <person name="Grognet P."/>
            <person name="Bidard F."/>
            <person name="Kuchly C."/>
            <person name="Tong L.C.H."/>
            <person name="Coppin E."/>
            <person name="Benkhali J.A."/>
            <person name="Couloux A."/>
            <person name="Wincker P."/>
            <person name="Debuchy R."/>
            <person name="Silar P."/>
        </authorList>
    </citation>
    <scope>GENOME REANNOTATION</scope>
    <source>
        <strain evidence="4">S / ATCC MYA-4624 / DSM 980 / FGSC 10383</strain>
    </source>
</reference>
<evidence type="ECO:0000313" key="4">
    <source>
        <dbReference type="Proteomes" id="UP000001197"/>
    </source>
</evidence>
<feature type="region of interest" description="Disordered" evidence="1">
    <location>
        <begin position="256"/>
        <end position="295"/>
    </location>
</feature>
<dbReference type="Proteomes" id="UP000001197">
    <property type="component" value="Chromosome 5"/>
</dbReference>
<feature type="compositionally biased region" description="Basic and acidic residues" evidence="1">
    <location>
        <begin position="134"/>
        <end position="144"/>
    </location>
</feature>
<evidence type="ECO:0000313" key="3">
    <source>
        <dbReference type="EMBL" id="CDP30098.1"/>
    </source>
</evidence>
<feature type="region of interest" description="Disordered" evidence="1">
    <location>
        <begin position="134"/>
        <end position="243"/>
    </location>
</feature>
<feature type="transmembrane region" description="Helical" evidence="2">
    <location>
        <begin position="20"/>
        <end position="49"/>
    </location>
</feature>
<feature type="transmembrane region" description="Helical" evidence="2">
    <location>
        <begin position="70"/>
        <end position="95"/>
    </location>
</feature>
<accession>A0A090D810</accession>
<reference evidence="3 4" key="1">
    <citation type="journal article" date="2008" name="Genome Biol.">
        <title>The genome sequence of the model ascomycete fungus Podospora anserina.</title>
        <authorList>
            <person name="Espagne E."/>
            <person name="Lespinet O."/>
            <person name="Malagnac F."/>
            <person name="Da Silva C."/>
            <person name="Jaillon O."/>
            <person name="Porcel B.M."/>
            <person name="Couloux A."/>
            <person name="Aury J.-M."/>
            <person name="Segurens B."/>
            <person name="Poulain J."/>
            <person name="Anthouard V."/>
            <person name="Grossetete S."/>
            <person name="Khalili H."/>
            <person name="Coppin E."/>
            <person name="Dequard-Chablat M."/>
            <person name="Picard M."/>
            <person name="Contamine V."/>
            <person name="Arnaise S."/>
            <person name="Bourdais A."/>
            <person name="Berteaux-Lecellier V."/>
            <person name="Gautheret D."/>
            <person name="de Vries R.P."/>
            <person name="Battaglia E."/>
            <person name="Coutinho P.M."/>
            <person name="Danchin E.G.J."/>
            <person name="Henrissat B."/>
            <person name="El Khoury R."/>
            <person name="Sainsard-Chanet A."/>
            <person name="Boivin A."/>
            <person name="Pinan-Lucarre B."/>
            <person name="Sellem C.H."/>
            <person name="Debuchy R."/>
            <person name="Wincker P."/>
            <person name="Weissenbach J."/>
            <person name="Silar P."/>
        </authorList>
    </citation>
    <scope>NUCLEOTIDE SEQUENCE [LARGE SCALE GENOMIC DNA]</scope>
    <source>
        <strain evidence="4">S / ATCC MYA-4624 / DSM 980 / FGSC 10383</strain>
    </source>
</reference>
<feature type="compositionally biased region" description="Low complexity" evidence="1">
    <location>
        <begin position="176"/>
        <end position="187"/>
    </location>
</feature>
<evidence type="ECO:0000256" key="2">
    <source>
        <dbReference type="SAM" id="Phobius"/>
    </source>
</evidence>
<feature type="compositionally biased region" description="Polar residues" evidence="1">
    <location>
        <begin position="261"/>
        <end position="279"/>
    </location>
</feature>
<evidence type="ECO:0000256" key="1">
    <source>
        <dbReference type="SAM" id="MobiDB-lite"/>
    </source>
</evidence>
<dbReference type="EMBL" id="FO904940">
    <property type="protein sequence ID" value="CDP30098.1"/>
    <property type="molecule type" value="Genomic_DNA"/>
</dbReference>